<evidence type="ECO:0000313" key="1">
    <source>
        <dbReference type="EMBL" id="MBN8233857.1"/>
    </source>
</evidence>
<organism evidence="1 2">
    <name type="scientific">Halobacillus kuroshimensis</name>
    <dbReference type="NCBI Taxonomy" id="302481"/>
    <lineage>
        <taxon>Bacteria</taxon>
        <taxon>Bacillati</taxon>
        <taxon>Bacillota</taxon>
        <taxon>Bacilli</taxon>
        <taxon>Bacillales</taxon>
        <taxon>Bacillaceae</taxon>
        <taxon>Halobacillus</taxon>
    </lineage>
</organism>
<proteinExistence type="predicted"/>
<dbReference type="EMBL" id="JAEKJY010000001">
    <property type="protein sequence ID" value="MBN8233857.1"/>
    <property type="molecule type" value="Genomic_DNA"/>
</dbReference>
<dbReference type="RefSeq" id="WP_206931867.1">
    <property type="nucleotide sequence ID" value="NZ_JAEKJY010000001.1"/>
</dbReference>
<accession>A0ABS3DRD5</accession>
<name>A0ABS3DRD5_9BACI</name>
<keyword evidence="2" id="KW-1185">Reference proteome</keyword>
<gene>
    <name evidence="1" type="ORF">JF544_01300</name>
</gene>
<reference evidence="1 2" key="1">
    <citation type="submission" date="2020-12" db="EMBL/GenBank/DDBJ databases">
        <title>Oil enriched cultivation method for isolating marine PHA-producing bacteria.</title>
        <authorList>
            <person name="Zheng W."/>
            <person name="Yu S."/>
            <person name="Huang Y."/>
        </authorList>
    </citation>
    <scope>NUCLEOTIDE SEQUENCE [LARGE SCALE GENOMIC DNA]</scope>
    <source>
        <strain evidence="1 2">SY-2-6</strain>
    </source>
</reference>
<evidence type="ECO:0000313" key="2">
    <source>
        <dbReference type="Proteomes" id="UP000663970"/>
    </source>
</evidence>
<dbReference type="Proteomes" id="UP000663970">
    <property type="component" value="Unassembled WGS sequence"/>
</dbReference>
<comment type="caution">
    <text evidence="1">The sequence shown here is derived from an EMBL/GenBank/DDBJ whole genome shotgun (WGS) entry which is preliminary data.</text>
</comment>
<protein>
    <submittedName>
        <fullName evidence="1">Uncharacterized protein</fullName>
    </submittedName>
</protein>
<sequence>MSAFTAVTYDVCPHESLFEAMNSYVIEKEEDIKAAAAKAAAQDVAPVVHVYQTPVEDESAPLLYKEYTFDAYTCRCGEPRE</sequence>